<organism evidence="6">
    <name type="scientific">marine metagenome</name>
    <dbReference type="NCBI Taxonomy" id="408172"/>
    <lineage>
        <taxon>unclassified sequences</taxon>
        <taxon>metagenomes</taxon>
        <taxon>ecological metagenomes</taxon>
    </lineage>
</organism>
<evidence type="ECO:0000256" key="5">
    <source>
        <dbReference type="SAM" id="Phobius"/>
    </source>
</evidence>
<dbReference type="EMBL" id="UINC01000613">
    <property type="protein sequence ID" value="SUZ58341.1"/>
    <property type="molecule type" value="Genomic_DNA"/>
</dbReference>
<accession>A0A381NUR0</accession>
<feature type="transmembrane region" description="Helical" evidence="5">
    <location>
        <begin position="16"/>
        <end position="35"/>
    </location>
</feature>
<dbReference type="AlphaFoldDB" id="A0A381NUR0"/>
<gene>
    <name evidence="6" type="ORF">METZ01_LOCUS11195</name>
</gene>
<proteinExistence type="predicted"/>
<evidence type="ECO:0008006" key="7">
    <source>
        <dbReference type="Google" id="ProtNLM"/>
    </source>
</evidence>
<evidence type="ECO:0000256" key="1">
    <source>
        <dbReference type="ARBA" id="ARBA00004141"/>
    </source>
</evidence>
<evidence type="ECO:0000313" key="6">
    <source>
        <dbReference type="EMBL" id="SUZ58341.1"/>
    </source>
</evidence>
<evidence type="ECO:0000256" key="3">
    <source>
        <dbReference type="ARBA" id="ARBA00022989"/>
    </source>
</evidence>
<protein>
    <recommendedName>
        <fullName evidence="7">DoxX subfamily</fullName>
    </recommendedName>
</protein>
<evidence type="ECO:0000256" key="4">
    <source>
        <dbReference type="ARBA" id="ARBA00023136"/>
    </source>
</evidence>
<evidence type="ECO:0000256" key="2">
    <source>
        <dbReference type="ARBA" id="ARBA00022692"/>
    </source>
</evidence>
<reference evidence="6" key="1">
    <citation type="submission" date="2018-05" db="EMBL/GenBank/DDBJ databases">
        <authorList>
            <person name="Lanie J.A."/>
            <person name="Ng W.-L."/>
            <person name="Kazmierczak K.M."/>
            <person name="Andrzejewski T.M."/>
            <person name="Davidsen T.M."/>
            <person name="Wayne K.J."/>
            <person name="Tettelin H."/>
            <person name="Glass J.I."/>
            <person name="Rusch D."/>
            <person name="Podicherti R."/>
            <person name="Tsui H.-C.T."/>
            <person name="Winkler M.E."/>
        </authorList>
    </citation>
    <scope>NUCLEOTIDE SEQUENCE</scope>
</reference>
<dbReference type="Pfam" id="PF07681">
    <property type="entry name" value="DoxX"/>
    <property type="match status" value="1"/>
</dbReference>
<name>A0A381NUR0_9ZZZZ</name>
<comment type="subcellular location">
    <subcellularLocation>
        <location evidence="1">Membrane</location>
        <topology evidence="1">Multi-pass membrane protein</topology>
    </subcellularLocation>
</comment>
<feature type="transmembrane region" description="Helical" evidence="5">
    <location>
        <begin position="140"/>
        <end position="160"/>
    </location>
</feature>
<keyword evidence="2 5" id="KW-0812">Transmembrane</keyword>
<dbReference type="GO" id="GO:0016020">
    <property type="term" value="C:membrane"/>
    <property type="evidence" value="ECO:0007669"/>
    <property type="project" value="UniProtKB-SubCell"/>
</dbReference>
<keyword evidence="3 5" id="KW-1133">Transmembrane helix</keyword>
<keyword evidence="4 5" id="KW-0472">Membrane</keyword>
<sequence length="166" mass="18778">MYTPVRNQINYNQFQLYGLITLRVLIGWHFLYEGISKITNPYWSSAAFLMESKWIFSGWAQAILANPSAVAAVDFLNMWGLTAIGLGLICGCFARWAGIAGIILLGIYYLTNPPFLELEYSMPTEGSYMIVNKNLIEMCALYVLTVFPTSTIIGIDRLIFKNEPKR</sequence>
<feature type="transmembrane region" description="Helical" evidence="5">
    <location>
        <begin position="83"/>
        <end position="110"/>
    </location>
</feature>
<dbReference type="InterPro" id="IPR032808">
    <property type="entry name" value="DoxX"/>
</dbReference>